<keyword evidence="2" id="KW-0677">Repeat</keyword>
<dbReference type="PANTHER" id="PTHR23043">
    <property type="entry name" value="HYPOXIA-INDUCIBLE FACTOR 1 ALPHA"/>
    <property type="match status" value="1"/>
</dbReference>
<dbReference type="InterPro" id="IPR001610">
    <property type="entry name" value="PAC"/>
</dbReference>
<dbReference type="SMART" id="SM00091">
    <property type="entry name" value="PAS"/>
    <property type="match status" value="2"/>
</dbReference>
<keyword evidence="5" id="KW-0804">Transcription</keyword>
<dbReference type="Proteomes" id="UP001652625">
    <property type="component" value="Chromosome 12"/>
</dbReference>
<feature type="region of interest" description="Disordered" evidence="7">
    <location>
        <begin position="1"/>
        <end position="20"/>
    </location>
</feature>
<sequence length="518" mass="58597">MEQSKRNKSRDAARQRRGKQNGEFGELACQLPLPKGVAENLDRLCTMRLSNSFIKIKHVLKQIIGTITPEQNTSSYFNACIPQALGGFIFVLNKDGQCLYISPNIKENLGLNQLDMMGDSFYKYVQPCDQTTLAEQIGGQVPLEDMEIFDGLFCSEAAPCLQNPKKKICDELKNSPYRSFFLRMKSTLTSRGKNVNINASTYRVVHCTGTIKNYKTKLDQNEGFTQCLLAIGNPLLTSTSVEFPIDRKTFISKHSLDMKIFEMDNITSSILGYSDKEMLGYSWYIYIHLCDTDVVKACHETLLKKGQSVSAYYRVLHLNGGWLWLQTIGNVVYLESNGQPQYIFCMHTVVSGLEAEGTVLSTKQINVSVKRKHEINNVNVKKGSIKEKKVSNTDLESYVPVKIFKEKVVEKNNPHYLPDSPRPPPPPQLSNNFDDELSDSDIPDLEFLDYDDVGVPLTENFVFDRSPYVPSPMADVKLKVDLDDMLKITPKIPFDCIESFPFDDKDTNCVLIPMGYVK</sequence>
<dbReference type="Pfam" id="PF23171">
    <property type="entry name" value="bHLH_HIF1A"/>
    <property type="match status" value="1"/>
</dbReference>
<evidence type="ECO:0000256" key="1">
    <source>
        <dbReference type="ARBA" id="ARBA00004123"/>
    </source>
</evidence>
<keyword evidence="3" id="KW-0805">Transcription regulation</keyword>
<dbReference type="PANTHER" id="PTHR23043:SF17">
    <property type="entry name" value="PROTEIN SIMILAR"/>
    <property type="match status" value="1"/>
</dbReference>
<feature type="domain" description="PAS" evidence="8">
    <location>
        <begin position="83"/>
        <end position="137"/>
    </location>
</feature>
<dbReference type="SUPFAM" id="SSF55785">
    <property type="entry name" value="PYP-like sensor domain (PAS domain)"/>
    <property type="match status" value="2"/>
</dbReference>
<dbReference type="InterPro" id="IPR035965">
    <property type="entry name" value="PAS-like_dom_sf"/>
</dbReference>
<keyword evidence="6" id="KW-0539">Nucleus</keyword>
<dbReference type="InterPro" id="IPR013767">
    <property type="entry name" value="PAS_fold"/>
</dbReference>
<evidence type="ECO:0000259" key="9">
    <source>
        <dbReference type="PROSITE" id="PS50888"/>
    </source>
</evidence>
<evidence type="ECO:0000256" key="3">
    <source>
        <dbReference type="ARBA" id="ARBA00023015"/>
    </source>
</evidence>
<evidence type="ECO:0000313" key="11">
    <source>
        <dbReference type="RefSeq" id="XP_065668611.1"/>
    </source>
</evidence>
<dbReference type="PRINTS" id="PR00785">
    <property type="entry name" value="NCTRNSLOCATR"/>
</dbReference>
<accession>A0ABM4D2X4</accession>
<gene>
    <name evidence="11" type="primary">LOC100204654</name>
</gene>
<comment type="subcellular location">
    <subcellularLocation>
        <location evidence="1">Nucleus</location>
    </subcellularLocation>
</comment>
<dbReference type="Pfam" id="PF14598">
    <property type="entry name" value="PAS_11"/>
    <property type="match status" value="1"/>
</dbReference>
<evidence type="ECO:0000256" key="7">
    <source>
        <dbReference type="SAM" id="MobiDB-lite"/>
    </source>
</evidence>
<keyword evidence="10" id="KW-1185">Reference proteome</keyword>
<dbReference type="InterPro" id="IPR000014">
    <property type="entry name" value="PAS"/>
</dbReference>
<dbReference type="GeneID" id="100204654"/>
<dbReference type="InterPro" id="IPR011598">
    <property type="entry name" value="bHLH_dom"/>
</dbReference>
<evidence type="ECO:0000256" key="6">
    <source>
        <dbReference type="ARBA" id="ARBA00023242"/>
    </source>
</evidence>
<dbReference type="RefSeq" id="XP_065668611.1">
    <property type="nucleotide sequence ID" value="XM_065812539.1"/>
</dbReference>
<dbReference type="InterPro" id="IPR001067">
    <property type="entry name" value="Nuc_translocat"/>
</dbReference>
<feature type="region of interest" description="Disordered" evidence="7">
    <location>
        <begin position="414"/>
        <end position="435"/>
    </location>
</feature>
<dbReference type="CDD" id="cd00130">
    <property type="entry name" value="PAS"/>
    <property type="match status" value="2"/>
</dbReference>
<evidence type="ECO:0000313" key="10">
    <source>
        <dbReference type="Proteomes" id="UP001652625"/>
    </source>
</evidence>
<reference evidence="11" key="1">
    <citation type="submission" date="2025-08" db="UniProtKB">
        <authorList>
            <consortium name="RefSeq"/>
        </authorList>
    </citation>
    <scope>IDENTIFICATION</scope>
</reference>
<dbReference type="PROSITE" id="PS50112">
    <property type="entry name" value="PAS"/>
    <property type="match status" value="1"/>
</dbReference>
<evidence type="ECO:0000256" key="5">
    <source>
        <dbReference type="ARBA" id="ARBA00023163"/>
    </source>
</evidence>
<evidence type="ECO:0000259" key="8">
    <source>
        <dbReference type="PROSITE" id="PS50112"/>
    </source>
</evidence>
<keyword evidence="4" id="KW-0238">DNA-binding</keyword>
<name>A0ABM4D2X4_HYDVU</name>
<protein>
    <submittedName>
        <fullName evidence="11">Hypoxia-inducible factor 1-alpha isoform X2</fullName>
    </submittedName>
</protein>
<dbReference type="Pfam" id="PF00989">
    <property type="entry name" value="PAS"/>
    <property type="match status" value="1"/>
</dbReference>
<proteinExistence type="predicted"/>
<organism evidence="10 11">
    <name type="scientific">Hydra vulgaris</name>
    <name type="common">Hydra</name>
    <name type="synonym">Hydra attenuata</name>
    <dbReference type="NCBI Taxonomy" id="6087"/>
    <lineage>
        <taxon>Eukaryota</taxon>
        <taxon>Metazoa</taxon>
        <taxon>Cnidaria</taxon>
        <taxon>Hydrozoa</taxon>
        <taxon>Hydroidolina</taxon>
        <taxon>Anthoathecata</taxon>
        <taxon>Aplanulata</taxon>
        <taxon>Hydridae</taxon>
        <taxon>Hydra</taxon>
    </lineage>
</organism>
<dbReference type="PROSITE" id="PS50888">
    <property type="entry name" value="BHLH"/>
    <property type="match status" value="1"/>
</dbReference>
<evidence type="ECO:0000256" key="2">
    <source>
        <dbReference type="ARBA" id="ARBA00022737"/>
    </source>
</evidence>
<dbReference type="Gene3D" id="3.30.450.20">
    <property type="entry name" value="PAS domain"/>
    <property type="match status" value="2"/>
</dbReference>
<feature type="domain" description="BHLH" evidence="9">
    <location>
        <begin position="4"/>
        <end position="57"/>
    </location>
</feature>
<evidence type="ECO:0000256" key="4">
    <source>
        <dbReference type="ARBA" id="ARBA00023125"/>
    </source>
</evidence>
<dbReference type="NCBIfam" id="TIGR00229">
    <property type="entry name" value="sensory_box"/>
    <property type="match status" value="1"/>
</dbReference>
<dbReference type="SMART" id="SM00086">
    <property type="entry name" value="PAC"/>
    <property type="match status" value="1"/>
</dbReference>